<protein>
    <submittedName>
        <fullName evidence="2">Uncharacterized protein</fullName>
    </submittedName>
</protein>
<proteinExistence type="predicted"/>
<reference evidence="2" key="1">
    <citation type="submission" date="2014-11" db="EMBL/GenBank/DDBJ databases">
        <authorList>
            <person name="Amaro Gonzalez C."/>
        </authorList>
    </citation>
    <scope>NUCLEOTIDE SEQUENCE</scope>
</reference>
<evidence type="ECO:0000256" key="1">
    <source>
        <dbReference type="SAM" id="MobiDB-lite"/>
    </source>
</evidence>
<dbReference type="EMBL" id="GBXM01019052">
    <property type="protein sequence ID" value="JAH89525.1"/>
    <property type="molecule type" value="Transcribed_RNA"/>
</dbReference>
<dbReference type="AlphaFoldDB" id="A0A0E9WIW5"/>
<sequence>MGRLRKKRNWKGRTQNDAQPPPEEQKSEAVLVELKDSDTLKGVDESNVLVLPSTKVKKKKVIEKPVPKKQPLTKKQKKHLQKVLELKKKKSQRADILTKLAEVQLPDSEMKMLYTTSKLGTGDKLYQGKKYGLFYRALKYFMLC</sequence>
<name>A0A0E9WIW5_ANGAN</name>
<evidence type="ECO:0000313" key="2">
    <source>
        <dbReference type="EMBL" id="JAH89525.1"/>
    </source>
</evidence>
<feature type="region of interest" description="Disordered" evidence="1">
    <location>
        <begin position="1"/>
        <end position="27"/>
    </location>
</feature>
<reference evidence="2" key="2">
    <citation type="journal article" date="2015" name="Fish Shellfish Immunol.">
        <title>Early steps in the European eel (Anguilla anguilla)-Vibrio vulnificus interaction in the gills: Role of the RtxA13 toxin.</title>
        <authorList>
            <person name="Callol A."/>
            <person name="Pajuelo D."/>
            <person name="Ebbesson L."/>
            <person name="Teles M."/>
            <person name="MacKenzie S."/>
            <person name="Amaro C."/>
        </authorList>
    </citation>
    <scope>NUCLEOTIDE SEQUENCE</scope>
</reference>
<feature type="compositionally biased region" description="Basic residues" evidence="1">
    <location>
        <begin position="1"/>
        <end position="11"/>
    </location>
</feature>
<organism evidence="2">
    <name type="scientific">Anguilla anguilla</name>
    <name type="common">European freshwater eel</name>
    <name type="synonym">Muraena anguilla</name>
    <dbReference type="NCBI Taxonomy" id="7936"/>
    <lineage>
        <taxon>Eukaryota</taxon>
        <taxon>Metazoa</taxon>
        <taxon>Chordata</taxon>
        <taxon>Craniata</taxon>
        <taxon>Vertebrata</taxon>
        <taxon>Euteleostomi</taxon>
        <taxon>Actinopterygii</taxon>
        <taxon>Neopterygii</taxon>
        <taxon>Teleostei</taxon>
        <taxon>Anguilliformes</taxon>
        <taxon>Anguillidae</taxon>
        <taxon>Anguilla</taxon>
    </lineage>
</organism>
<accession>A0A0E9WIW5</accession>